<reference evidence="2" key="2">
    <citation type="submission" date="2021-02" db="EMBL/GenBank/DDBJ databases">
        <authorList>
            <person name="Kimball J.A."/>
            <person name="Haas M.W."/>
            <person name="Macchietto M."/>
            <person name="Kono T."/>
            <person name="Duquette J."/>
            <person name="Shao M."/>
        </authorList>
    </citation>
    <scope>NUCLEOTIDE SEQUENCE</scope>
    <source>
        <tissue evidence="2">Fresh leaf tissue</tissue>
    </source>
</reference>
<sequence>MESEALSQEDAEEARATESVASAPAWTEVVAVEEMGPQVAGSLLGTSKDSCADFLRMFEHTNSLDQSPISDGRDISAGGPSTVPLPVMKRVSRIVKTLLWW</sequence>
<evidence type="ECO:0000256" key="1">
    <source>
        <dbReference type="SAM" id="MobiDB-lite"/>
    </source>
</evidence>
<evidence type="ECO:0000313" key="2">
    <source>
        <dbReference type="EMBL" id="KAG8083838.1"/>
    </source>
</evidence>
<name>A0A8J5W6A9_ZIZPA</name>
<gene>
    <name evidence="2" type="ORF">GUJ93_ZPchr0010g8273</name>
</gene>
<feature type="compositionally biased region" description="Acidic residues" evidence="1">
    <location>
        <begin position="1"/>
        <end position="12"/>
    </location>
</feature>
<protein>
    <submittedName>
        <fullName evidence="2">Uncharacterized protein</fullName>
    </submittedName>
</protein>
<evidence type="ECO:0000313" key="3">
    <source>
        <dbReference type="Proteomes" id="UP000729402"/>
    </source>
</evidence>
<accession>A0A8J5W6A9</accession>
<reference evidence="2" key="1">
    <citation type="journal article" date="2021" name="bioRxiv">
        <title>Whole Genome Assembly and Annotation of Northern Wild Rice, Zizania palustris L., Supports a Whole Genome Duplication in the Zizania Genus.</title>
        <authorList>
            <person name="Haas M."/>
            <person name="Kono T."/>
            <person name="Macchietto M."/>
            <person name="Millas R."/>
            <person name="McGilp L."/>
            <person name="Shao M."/>
            <person name="Duquette J."/>
            <person name="Hirsch C.N."/>
            <person name="Kimball J."/>
        </authorList>
    </citation>
    <scope>NUCLEOTIDE SEQUENCE</scope>
    <source>
        <tissue evidence="2">Fresh leaf tissue</tissue>
    </source>
</reference>
<proteinExistence type="predicted"/>
<keyword evidence="3" id="KW-1185">Reference proteome</keyword>
<dbReference type="EMBL" id="JAAALK010000082">
    <property type="protein sequence ID" value="KAG8083838.1"/>
    <property type="molecule type" value="Genomic_DNA"/>
</dbReference>
<dbReference type="AlphaFoldDB" id="A0A8J5W6A9"/>
<comment type="caution">
    <text evidence="2">The sequence shown here is derived from an EMBL/GenBank/DDBJ whole genome shotgun (WGS) entry which is preliminary data.</text>
</comment>
<feature type="region of interest" description="Disordered" evidence="1">
    <location>
        <begin position="1"/>
        <end position="22"/>
    </location>
</feature>
<organism evidence="2 3">
    <name type="scientific">Zizania palustris</name>
    <name type="common">Northern wild rice</name>
    <dbReference type="NCBI Taxonomy" id="103762"/>
    <lineage>
        <taxon>Eukaryota</taxon>
        <taxon>Viridiplantae</taxon>
        <taxon>Streptophyta</taxon>
        <taxon>Embryophyta</taxon>
        <taxon>Tracheophyta</taxon>
        <taxon>Spermatophyta</taxon>
        <taxon>Magnoliopsida</taxon>
        <taxon>Liliopsida</taxon>
        <taxon>Poales</taxon>
        <taxon>Poaceae</taxon>
        <taxon>BOP clade</taxon>
        <taxon>Oryzoideae</taxon>
        <taxon>Oryzeae</taxon>
        <taxon>Zizaniinae</taxon>
        <taxon>Zizania</taxon>
    </lineage>
</organism>
<dbReference type="Proteomes" id="UP000729402">
    <property type="component" value="Unassembled WGS sequence"/>
</dbReference>